<organism evidence="2 3">
    <name type="scientific">Streptacidiphilus alkalitolerans</name>
    <dbReference type="NCBI Taxonomy" id="3342712"/>
    <lineage>
        <taxon>Bacteria</taxon>
        <taxon>Bacillati</taxon>
        <taxon>Actinomycetota</taxon>
        <taxon>Actinomycetes</taxon>
        <taxon>Kitasatosporales</taxon>
        <taxon>Streptomycetaceae</taxon>
        <taxon>Streptacidiphilus</taxon>
    </lineage>
</organism>
<proteinExistence type="predicted"/>
<gene>
    <name evidence="2" type="ORF">ACEZDB_18210</name>
</gene>
<reference evidence="2 3" key="1">
    <citation type="submission" date="2024-09" db="EMBL/GenBank/DDBJ databases">
        <authorList>
            <person name="Lee S.D."/>
        </authorList>
    </citation>
    <scope>NUCLEOTIDE SEQUENCE [LARGE SCALE GENOMIC DNA]</scope>
    <source>
        <strain evidence="2 3">N1-3</strain>
    </source>
</reference>
<evidence type="ECO:0000313" key="3">
    <source>
        <dbReference type="Proteomes" id="UP001592530"/>
    </source>
</evidence>
<comment type="caution">
    <text evidence="2">The sequence shown here is derived from an EMBL/GenBank/DDBJ whole genome shotgun (WGS) entry which is preliminary data.</text>
</comment>
<accession>A0ABV6X420</accession>
<dbReference type="SUPFAM" id="SSF55909">
    <property type="entry name" value="Pentein"/>
    <property type="match status" value="1"/>
</dbReference>
<sequence length="337" mass="35856">MTNYRMPAEWAPHERTLMAWPTRADLWGGVLAEARQEYAAVARAIAGFEPVTMVARPGQGAGAAELCGEGVEVVELPIDDSWFRDSGPIFVLGPDGERAGVDFRFNSWGSKHSPWDADDRISELLLTRLGVPRIASSMILEGGSITVDGEGTLITTEQCLLHPNRNPGLTKDQIEAELKARLGVTKVIWLPYGGLEDTETDGHVDGVCAFTAPGRVLVSLPDDPDHPDVERMRANRAVLEAATDARGRRLEILDLPQSAFVEVDGEKTEVGYLNFYVANGGVVVPVADVPADAGALAVIAAAFPDRTVVGVRSRVVGFGGGGIHCITQQVPVAGAGA</sequence>
<name>A0ABV6X420_9ACTN</name>
<keyword evidence="1" id="KW-0378">Hydrolase</keyword>
<evidence type="ECO:0000256" key="1">
    <source>
        <dbReference type="ARBA" id="ARBA00022801"/>
    </source>
</evidence>
<evidence type="ECO:0000313" key="2">
    <source>
        <dbReference type="EMBL" id="MFC1432584.1"/>
    </source>
</evidence>
<dbReference type="InterPro" id="IPR007466">
    <property type="entry name" value="Peptidyl-Arg-deiminase_porph"/>
</dbReference>
<dbReference type="PANTHER" id="PTHR31377:SF0">
    <property type="entry name" value="AGMATINE DEIMINASE-RELATED"/>
    <property type="match status" value="1"/>
</dbReference>
<protein>
    <submittedName>
        <fullName evidence="2">Agmatine/peptidylarginine deiminase</fullName>
    </submittedName>
</protein>
<dbReference type="Proteomes" id="UP001592530">
    <property type="component" value="Unassembled WGS sequence"/>
</dbReference>
<dbReference type="Pfam" id="PF04371">
    <property type="entry name" value="PAD_porph"/>
    <property type="match status" value="1"/>
</dbReference>
<dbReference type="RefSeq" id="WP_380554579.1">
    <property type="nucleotide sequence ID" value="NZ_JBHEZY010000006.1"/>
</dbReference>
<dbReference type="Gene3D" id="3.75.10.10">
    <property type="entry name" value="L-arginine/glycine Amidinotransferase, Chain A"/>
    <property type="match status" value="1"/>
</dbReference>
<dbReference type="PANTHER" id="PTHR31377">
    <property type="entry name" value="AGMATINE DEIMINASE-RELATED"/>
    <property type="match status" value="1"/>
</dbReference>
<dbReference type="EMBL" id="JBHEZY010000006">
    <property type="protein sequence ID" value="MFC1432584.1"/>
    <property type="molecule type" value="Genomic_DNA"/>
</dbReference>